<feature type="domain" description="DUF1736" evidence="16">
    <location>
        <begin position="261"/>
        <end position="332"/>
    </location>
</feature>
<feature type="repeat" description="TPR" evidence="13">
    <location>
        <begin position="483"/>
        <end position="516"/>
    </location>
</feature>
<feature type="region of interest" description="Disordered" evidence="14">
    <location>
        <begin position="827"/>
        <end position="870"/>
    </location>
</feature>
<protein>
    <recommendedName>
        <fullName evidence="5">dolichyl-phosphate-mannose--protein mannosyltransferase</fullName>
        <ecNumber evidence="5">2.4.1.109</ecNumber>
    </recommendedName>
</protein>
<evidence type="ECO:0000256" key="12">
    <source>
        <dbReference type="ARBA" id="ARBA00023136"/>
    </source>
</evidence>
<keyword evidence="6" id="KW-0808">Transferase</keyword>
<comment type="subcellular location">
    <subcellularLocation>
        <location evidence="2">Endoplasmic reticulum</location>
    </subcellularLocation>
    <subcellularLocation>
        <location evidence="1">Membrane</location>
        <topology evidence="1">Multi-pass membrane protein</topology>
    </subcellularLocation>
</comment>
<dbReference type="PROSITE" id="PS50293">
    <property type="entry name" value="TPR_REGION"/>
    <property type="match status" value="2"/>
</dbReference>
<feature type="repeat" description="TPR" evidence="13">
    <location>
        <begin position="600"/>
        <end position="633"/>
    </location>
</feature>
<sequence length="870" mass="98047">MPKMTSFSLYSLALCLTVAVIYHNAVWCGFVFDDMSAIVENKDLRPSTPFMNLFLNDFWGTPMYKEKSHKSYRPLCVLTFRLNYMIGELEPAGYHLLNVILHAVVCVMFMRVCTMFLKELTSFIAALLFAVHPIHTEAITGVVGRAEALSSIFFLGAFLTYSESTGYRQKTKWQPLLLTVVLVTVAMLCKEQGITVIGVCCVYEVFVVQQSTFQELLLILRSLLSGKGGFPKWLKTSIVRGGFLVFSTTFLLFARIKVMGAQLPVFTNFDNPASTSPSPARQLTFNYLLPVNAWLLLNPASLCCDWTMGTIKVITSFLDPRNLTTISFYAVLFSLSVYAISQQTQRSRAVVMSLALMVLPFIPASNLFFPVGFVVAERILYTPSFGFCLLVALGFQVLKDKEGFSRHLFNVLLVCLVASHGVKTYHRNFDWESEYSIFRAGLRVNQRNAKLFNNVGHALEKFSKFEEALDYFETAASVQPDDIGAHINVGRTYMNLNRSSPAEKAYRRAISLFPPIIKGKSYQARIAPSHLNAYLNLANLASKDPNRLGEAEHLLRQAITMRTDYVEAYINLGDIQVKLGRSAEALKTYEAASFQDPTNADLYYNIGVVHLELNDTVKARKNFDLALQHDPNHWQSLYNSAILMQEAGDPKDRDLAMKRLERLKQQKGEDPKVYFNYAMLAMDENKFEDAEKNFRKAVELDPKFRSALFNLALMLVNDLGRPKEAIPILRQLLEHHPDHDKGHILMGDLNINVLKDTDAAEKNFESILSRDPRNTQALHNLCVVYVERGDLQRGEACLVQAAQQNPNEKYIKQHLAIVRNRLVEAKKKQAAQADQGARAASVEKTGSNTHAHKETDKPSKQVKGSTDDGR</sequence>
<evidence type="ECO:0000256" key="2">
    <source>
        <dbReference type="ARBA" id="ARBA00004240"/>
    </source>
</evidence>
<evidence type="ECO:0000256" key="13">
    <source>
        <dbReference type="PROSITE-ProRule" id="PRU00339"/>
    </source>
</evidence>
<feature type="transmembrane region" description="Helical" evidence="15">
    <location>
        <begin position="92"/>
        <end position="113"/>
    </location>
</feature>
<dbReference type="SMART" id="SM00028">
    <property type="entry name" value="TPR"/>
    <property type="match status" value="8"/>
</dbReference>
<dbReference type="InterPro" id="IPR013618">
    <property type="entry name" value="TMTC_DUF1736"/>
</dbReference>
<comment type="similarity">
    <text evidence="4">Belongs to the TMTC family.</text>
</comment>
<feature type="compositionally biased region" description="Low complexity" evidence="14">
    <location>
        <begin position="830"/>
        <end position="840"/>
    </location>
</feature>
<feature type="repeat" description="TPR" evidence="13">
    <location>
        <begin position="671"/>
        <end position="704"/>
    </location>
</feature>
<feature type="repeat" description="TPR" evidence="13">
    <location>
        <begin position="449"/>
        <end position="482"/>
    </location>
</feature>
<evidence type="ECO:0000256" key="8">
    <source>
        <dbReference type="ARBA" id="ARBA00022737"/>
    </source>
</evidence>
<dbReference type="InterPro" id="IPR011990">
    <property type="entry name" value="TPR-like_helical_dom_sf"/>
</dbReference>
<dbReference type="PANTHER" id="PTHR44395:SF1">
    <property type="entry name" value="PROTEIN O-MANNOSYL-TRANSFERASE TMTC3"/>
    <property type="match status" value="1"/>
</dbReference>
<dbReference type="SUPFAM" id="SSF48452">
    <property type="entry name" value="TPR-like"/>
    <property type="match status" value="2"/>
</dbReference>
<keyword evidence="18" id="KW-1185">Reference proteome</keyword>
<feature type="transmembrane region" description="Helical" evidence="15">
    <location>
        <begin position="238"/>
        <end position="256"/>
    </location>
</feature>
<dbReference type="FunFam" id="1.25.40.10:FF:000239">
    <property type="entry name" value="Transmembrane and TPR repeat-containing protein 3"/>
    <property type="match status" value="1"/>
</dbReference>
<proteinExistence type="inferred from homology"/>
<evidence type="ECO:0000313" key="17">
    <source>
        <dbReference type="EMBL" id="KAK3768155.1"/>
    </source>
</evidence>
<comment type="pathway">
    <text evidence="3">Protein modification; protein glycosylation.</text>
</comment>
<feature type="repeat" description="TPR" evidence="13">
    <location>
        <begin position="566"/>
        <end position="599"/>
    </location>
</feature>
<evidence type="ECO:0000256" key="6">
    <source>
        <dbReference type="ARBA" id="ARBA00022679"/>
    </source>
</evidence>
<feature type="transmembrane region" description="Helical" evidence="15">
    <location>
        <begin position="7"/>
        <end position="32"/>
    </location>
</feature>
<reference evidence="17" key="1">
    <citation type="journal article" date="2023" name="G3 (Bethesda)">
        <title>A reference genome for the long-term kleptoplast-retaining sea slug Elysia crispata morphotype clarki.</title>
        <authorList>
            <person name="Eastman K.E."/>
            <person name="Pendleton A.L."/>
            <person name="Shaikh M.A."/>
            <person name="Suttiyut T."/>
            <person name="Ogas R."/>
            <person name="Tomko P."/>
            <person name="Gavelis G."/>
            <person name="Widhalm J.R."/>
            <person name="Wisecaver J.H."/>
        </authorList>
    </citation>
    <scope>NUCLEOTIDE SEQUENCE</scope>
    <source>
        <strain evidence="17">ECLA1</strain>
    </source>
</reference>
<dbReference type="PROSITE" id="PS50005">
    <property type="entry name" value="TPR"/>
    <property type="match status" value="5"/>
</dbReference>
<dbReference type="GO" id="GO:0004169">
    <property type="term" value="F:dolichyl-phosphate-mannose-protein mannosyltransferase activity"/>
    <property type="evidence" value="ECO:0007669"/>
    <property type="project" value="UniProtKB-EC"/>
</dbReference>
<keyword evidence="11 15" id="KW-1133">Transmembrane helix</keyword>
<keyword evidence="7 15" id="KW-0812">Transmembrane</keyword>
<evidence type="ECO:0000256" key="9">
    <source>
        <dbReference type="ARBA" id="ARBA00022803"/>
    </source>
</evidence>
<evidence type="ECO:0000256" key="14">
    <source>
        <dbReference type="SAM" id="MobiDB-lite"/>
    </source>
</evidence>
<dbReference type="EMBL" id="JAWDGP010004066">
    <property type="protein sequence ID" value="KAK3768155.1"/>
    <property type="molecule type" value="Genomic_DNA"/>
</dbReference>
<feature type="compositionally biased region" description="Basic and acidic residues" evidence="14">
    <location>
        <begin position="851"/>
        <end position="870"/>
    </location>
</feature>
<dbReference type="Proteomes" id="UP001283361">
    <property type="component" value="Unassembled WGS sequence"/>
</dbReference>
<evidence type="ECO:0000259" key="16">
    <source>
        <dbReference type="Pfam" id="PF08409"/>
    </source>
</evidence>
<keyword evidence="9 13" id="KW-0802">TPR repeat</keyword>
<gene>
    <name evidence="17" type="ORF">RRG08_010825</name>
</gene>
<dbReference type="PANTHER" id="PTHR44395">
    <property type="match status" value="1"/>
</dbReference>
<dbReference type="InterPro" id="IPR019734">
    <property type="entry name" value="TPR_rpt"/>
</dbReference>
<evidence type="ECO:0000256" key="11">
    <source>
        <dbReference type="ARBA" id="ARBA00022989"/>
    </source>
</evidence>
<dbReference type="Pfam" id="PF13432">
    <property type="entry name" value="TPR_16"/>
    <property type="match status" value="2"/>
</dbReference>
<dbReference type="Pfam" id="PF08409">
    <property type="entry name" value="TMTC_DUF1736"/>
    <property type="match status" value="1"/>
</dbReference>
<dbReference type="AlphaFoldDB" id="A0AAE0ZF39"/>
<keyword evidence="8" id="KW-0677">Repeat</keyword>
<feature type="transmembrane region" description="Helical" evidence="15">
    <location>
        <begin position="353"/>
        <end position="373"/>
    </location>
</feature>
<keyword evidence="12 15" id="KW-0472">Membrane</keyword>
<accession>A0AAE0ZF39</accession>
<dbReference type="GO" id="GO:0016020">
    <property type="term" value="C:membrane"/>
    <property type="evidence" value="ECO:0007669"/>
    <property type="project" value="UniProtKB-SubCell"/>
</dbReference>
<evidence type="ECO:0000256" key="3">
    <source>
        <dbReference type="ARBA" id="ARBA00004922"/>
    </source>
</evidence>
<evidence type="ECO:0000256" key="1">
    <source>
        <dbReference type="ARBA" id="ARBA00004141"/>
    </source>
</evidence>
<evidence type="ECO:0000313" key="18">
    <source>
        <dbReference type="Proteomes" id="UP001283361"/>
    </source>
</evidence>
<evidence type="ECO:0000256" key="10">
    <source>
        <dbReference type="ARBA" id="ARBA00022824"/>
    </source>
</evidence>
<evidence type="ECO:0000256" key="7">
    <source>
        <dbReference type="ARBA" id="ARBA00022692"/>
    </source>
</evidence>
<feature type="transmembrane region" description="Helical" evidence="15">
    <location>
        <begin position="323"/>
        <end position="341"/>
    </location>
</feature>
<dbReference type="EC" id="2.4.1.109" evidence="5"/>
<comment type="caution">
    <text evidence="17">The sequence shown here is derived from an EMBL/GenBank/DDBJ whole genome shotgun (WGS) entry which is preliminary data.</text>
</comment>
<organism evidence="17 18">
    <name type="scientific">Elysia crispata</name>
    <name type="common">lettuce slug</name>
    <dbReference type="NCBI Taxonomy" id="231223"/>
    <lineage>
        <taxon>Eukaryota</taxon>
        <taxon>Metazoa</taxon>
        <taxon>Spiralia</taxon>
        <taxon>Lophotrochozoa</taxon>
        <taxon>Mollusca</taxon>
        <taxon>Gastropoda</taxon>
        <taxon>Heterobranchia</taxon>
        <taxon>Euthyneura</taxon>
        <taxon>Panpulmonata</taxon>
        <taxon>Sacoglossa</taxon>
        <taxon>Placobranchoidea</taxon>
        <taxon>Plakobranchidae</taxon>
        <taxon>Elysia</taxon>
    </lineage>
</organism>
<dbReference type="Pfam" id="PF13414">
    <property type="entry name" value="TPR_11"/>
    <property type="match status" value="1"/>
</dbReference>
<keyword evidence="10" id="KW-0256">Endoplasmic reticulum</keyword>
<evidence type="ECO:0000256" key="15">
    <source>
        <dbReference type="SAM" id="Phobius"/>
    </source>
</evidence>
<dbReference type="Gene3D" id="1.25.40.10">
    <property type="entry name" value="Tetratricopeptide repeat domain"/>
    <property type="match status" value="3"/>
</dbReference>
<dbReference type="Pfam" id="PF14559">
    <property type="entry name" value="TPR_19"/>
    <property type="match status" value="1"/>
</dbReference>
<name>A0AAE0ZF39_9GAST</name>
<evidence type="ECO:0000256" key="5">
    <source>
        <dbReference type="ARBA" id="ARBA00012839"/>
    </source>
</evidence>
<dbReference type="GO" id="GO:0005783">
    <property type="term" value="C:endoplasmic reticulum"/>
    <property type="evidence" value="ECO:0007669"/>
    <property type="project" value="UniProtKB-SubCell"/>
</dbReference>
<evidence type="ECO:0000256" key="4">
    <source>
        <dbReference type="ARBA" id="ARBA00007882"/>
    </source>
</evidence>